<accession>A0A1X7TG37</accession>
<evidence type="ECO:0000256" key="1">
    <source>
        <dbReference type="SAM" id="Coils"/>
    </source>
</evidence>
<reference evidence="2" key="1">
    <citation type="submission" date="2017-05" db="UniProtKB">
        <authorList>
            <consortium name="EnsemblMetazoa"/>
        </authorList>
    </citation>
    <scope>IDENTIFICATION</scope>
</reference>
<feature type="coiled-coil region" evidence="1">
    <location>
        <begin position="2"/>
        <end position="43"/>
    </location>
</feature>
<dbReference type="AlphaFoldDB" id="A0A1X7TG37"/>
<proteinExistence type="predicted"/>
<keyword evidence="1" id="KW-0175">Coiled coil</keyword>
<evidence type="ECO:0000313" key="2">
    <source>
        <dbReference type="EnsemblMetazoa" id="Aqu2.1.13629_001"/>
    </source>
</evidence>
<name>A0A1X7TG37_AMPQE</name>
<protein>
    <submittedName>
        <fullName evidence="2">Uncharacterized protein</fullName>
    </submittedName>
</protein>
<dbReference type="EnsemblMetazoa" id="Aqu2.1.13629_001">
    <property type="protein sequence ID" value="Aqu2.1.13629_001"/>
    <property type="gene ID" value="Aqu2.1.13629"/>
</dbReference>
<organism evidence="2">
    <name type="scientific">Amphimedon queenslandica</name>
    <name type="common">Sponge</name>
    <dbReference type="NCBI Taxonomy" id="400682"/>
    <lineage>
        <taxon>Eukaryota</taxon>
        <taxon>Metazoa</taxon>
        <taxon>Porifera</taxon>
        <taxon>Demospongiae</taxon>
        <taxon>Heteroscleromorpha</taxon>
        <taxon>Haplosclerida</taxon>
        <taxon>Niphatidae</taxon>
        <taxon>Amphimedon</taxon>
    </lineage>
</organism>
<dbReference type="InParanoid" id="A0A1X7TG37"/>
<sequence length="90" mass="10155">MAERLEELITEVQDSRRAMEDQIKGIEKELKKSKEEVAQSVALKVKRSMPPEFRRKGNKKQFKFNEEVAEKIQQAAAGLKAIDVPADAAA</sequence>